<dbReference type="EMBL" id="AFRT01002403">
    <property type="protein sequence ID" value="ELU37876.1"/>
    <property type="molecule type" value="Genomic_DNA"/>
</dbReference>
<feature type="domain" description="DH" evidence="1">
    <location>
        <begin position="38"/>
        <end position="236"/>
    </location>
</feature>
<organism evidence="2 3">
    <name type="scientific">Thanatephorus cucumeris (strain AG1-IA)</name>
    <name type="common">Rice sheath blight fungus</name>
    <name type="synonym">Rhizoctonia solani</name>
    <dbReference type="NCBI Taxonomy" id="983506"/>
    <lineage>
        <taxon>Eukaryota</taxon>
        <taxon>Fungi</taxon>
        <taxon>Dikarya</taxon>
        <taxon>Basidiomycota</taxon>
        <taxon>Agaricomycotina</taxon>
        <taxon>Agaricomycetes</taxon>
        <taxon>Cantharellales</taxon>
        <taxon>Ceratobasidiaceae</taxon>
        <taxon>Rhizoctonia</taxon>
        <taxon>Rhizoctonia solani AG-1</taxon>
    </lineage>
</organism>
<sequence>MASLPRTGSTRMIKAGGSPLYGRLSSQLSWLCHACHGLQELVDIYVKPASEPAPGLNVGKETTIPSAERKIVFTGLDALLQFHKQSFLPSLINAAEILSTTGPGEDVSTRTAHAIANVFVSHAAFMKINFDNAIQRLQFWSAPPSAPNTPGTATPASNTPSTVGAGLSMVAVGIAGVSPEQAPHPATLNAGQRKRIKQFLKRCRLHPRHSQLNLEGYLLLPIQRIPRYKMLVSPLLCVLFLNRELLMPFGNSWTILLRARLPILNRVTTRSSVRWRRLRCWRTA</sequence>
<dbReference type="AlphaFoldDB" id="L8WI53"/>
<dbReference type="OMA" id="MITWRTH"/>
<reference evidence="2 3" key="1">
    <citation type="journal article" date="2013" name="Nat. Commun.">
        <title>The evolution and pathogenic mechanisms of the rice sheath blight pathogen.</title>
        <authorList>
            <person name="Zheng A."/>
            <person name="Lin R."/>
            <person name="Xu L."/>
            <person name="Qin P."/>
            <person name="Tang C."/>
            <person name="Ai P."/>
            <person name="Zhang D."/>
            <person name="Liu Y."/>
            <person name="Sun Z."/>
            <person name="Feng H."/>
            <person name="Wang Y."/>
            <person name="Chen Y."/>
            <person name="Liang X."/>
            <person name="Fu R."/>
            <person name="Li Q."/>
            <person name="Zhang J."/>
            <person name="Yu X."/>
            <person name="Xie Z."/>
            <person name="Ding L."/>
            <person name="Guan P."/>
            <person name="Tang J."/>
            <person name="Liang Y."/>
            <person name="Wang S."/>
            <person name="Deng Q."/>
            <person name="Li S."/>
            <person name="Zhu J."/>
            <person name="Wang L."/>
            <person name="Liu H."/>
            <person name="Li P."/>
        </authorList>
    </citation>
    <scope>NUCLEOTIDE SEQUENCE [LARGE SCALE GENOMIC DNA]</scope>
    <source>
        <strain evidence="3">AG-1 IA</strain>
    </source>
</reference>
<dbReference type="HOGENOM" id="CLU_980655_0_0_1"/>
<protein>
    <submittedName>
        <fullName evidence="2">RhoGEF domain-containing protein</fullName>
    </submittedName>
</protein>
<proteinExistence type="predicted"/>
<gene>
    <name evidence="2" type="ORF">AG1IA_08094</name>
</gene>
<dbReference type="PROSITE" id="PS50010">
    <property type="entry name" value="DH_2"/>
    <property type="match status" value="1"/>
</dbReference>
<evidence type="ECO:0000313" key="3">
    <source>
        <dbReference type="Proteomes" id="UP000011668"/>
    </source>
</evidence>
<dbReference type="InterPro" id="IPR000219">
    <property type="entry name" value="DH_dom"/>
</dbReference>
<dbReference type="PANTHER" id="PTHR12673:SF270">
    <property type="entry name" value="FYVE-TYPE DOMAIN-CONTAINING PROTEIN"/>
    <property type="match status" value="1"/>
</dbReference>
<name>L8WI53_THACA</name>
<dbReference type="Proteomes" id="UP000011668">
    <property type="component" value="Unassembled WGS sequence"/>
</dbReference>
<dbReference type="OrthoDB" id="660555at2759"/>
<keyword evidence="3" id="KW-1185">Reference proteome</keyword>
<evidence type="ECO:0000313" key="2">
    <source>
        <dbReference type="EMBL" id="ELU37876.1"/>
    </source>
</evidence>
<dbReference type="InterPro" id="IPR035899">
    <property type="entry name" value="DBL_dom_sf"/>
</dbReference>
<evidence type="ECO:0000259" key="1">
    <source>
        <dbReference type="PROSITE" id="PS50010"/>
    </source>
</evidence>
<dbReference type="InterPro" id="IPR051092">
    <property type="entry name" value="FYVE_RhoGEF_PH"/>
</dbReference>
<dbReference type="Pfam" id="PF00621">
    <property type="entry name" value="RhoGEF"/>
    <property type="match status" value="1"/>
</dbReference>
<dbReference type="PANTHER" id="PTHR12673">
    <property type="entry name" value="FACIOGENITAL DYSPLASIA PROTEIN"/>
    <property type="match status" value="1"/>
</dbReference>
<comment type="caution">
    <text evidence="2">The sequence shown here is derived from an EMBL/GenBank/DDBJ whole genome shotgun (WGS) entry which is preliminary data.</text>
</comment>
<dbReference type="GO" id="GO:0005737">
    <property type="term" value="C:cytoplasm"/>
    <property type="evidence" value="ECO:0007669"/>
    <property type="project" value="TreeGrafter"/>
</dbReference>
<accession>L8WI53</accession>
<dbReference type="SUPFAM" id="SSF48065">
    <property type="entry name" value="DBL homology domain (DH-domain)"/>
    <property type="match status" value="1"/>
</dbReference>
<dbReference type="Gene3D" id="1.20.900.10">
    <property type="entry name" value="Dbl homology (DH) domain"/>
    <property type="match status" value="1"/>
</dbReference>
<dbReference type="GO" id="GO:0005085">
    <property type="term" value="F:guanyl-nucleotide exchange factor activity"/>
    <property type="evidence" value="ECO:0007669"/>
    <property type="project" value="InterPro"/>
</dbReference>